<dbReference type="SUPFAM" id="SSF50729">
    <property type="entry name" value="PH domain-like"/>
    <property type="match status" value="1"/>
</dbReference>
<evidence type="ECO:0000313" key="12">
    <source>
        <dbReference type="Proteomes" id="UP000240830"/>
    </source>
</evidence>
<dbReference type="GO" id="GO:0004630">
    <property type="term" value="F:phospholipase D activity"/>
    <property type="evidence" value="ECO:0007669"/>
    <property type="project" value="UniProtKB-UniRule"/>
</dbReference>
<comment type="similarity">
    <text evidence="2 7">Belongs to the phospholipase D family.</text>
</comment>
<comment type="catalytic activity">
    <reaction evidence="1 7">
        <text>a 1,2-diacyl-sn-glycero-3-phosphocholine + H2O = a 1,2-diacyl-sn-glycero-3-phosphate + choline + H(+)</text>
        <dbReference type="Rhea" id="RHEA:14445"/>
        <dbReference type="ChEBI" id="CHEBI:15354"/>
        <dbReference type="ChEBI" id="CHEBI:15377"/>
        <dbReference type="ChEBI" id="CHEBI:15378"/>
        <dbReference type="ChEBI" id="CHEBI:57643"/>
        <dbReference type="ChEBI" id="CHEBI:58608"/>
        <dbReference type="EC" id="3.1.4.4"/>
    </reaction>
</comment>
<dbReference type="Proteomes" id="UP000240830">
    <property type="component" value="Unassembled WGS sequence"/>
</dbReference>
<dbReference type="InterPro" id="IPR001736">
    <property type="entry name" value="PLipase_D/transphosphatidylase"/>
</dbReference>
<dbReference type="GO" id="GO:0035091">
    <property type="term" value="F:phosphatidylinositol binding"/>
    <property type="evidence" value="ECO:0007669"/>
    <property type="project" value="InterPro"/>
</dbReference>
<protein>
    <recommendedName>
        <fullName evidence="7">Phospholipase</fullName>
        <ecNumber evidence="7">3.1.4.4</ecNumber>
    </recommendedName>
</protein>
<dbReference type="InterPro" id="IPR025202">
    <property type="entry name" value="PLD-like_dom"/>
</dbReference>
<dbReference type="CDD" id="cd09141">
    <property type="entry name" value="PLDc_vPLD1_2_yPLD_like_2"/>
    <property type="match status" value="1"/>
</dbReference>
<sequence length="995" mass="115168">MQRPGEGKTSPSADVPLSTPPENPTPAASEAVDERTIMIEENLTDLEDAETPADDPFLFRQMGSKVKAKFKKFRTTILSPKTTETAPEELPVVRFVDSDTALWSAFRVPMYRLARDDEDRKGVPIVRIHCSFENVPSKRYTPNMLYQIDLRYGELRWTIYRRVYDFFRLHSVFMFRHLQGHVSSAIPAFPSQLSYIVDASAIKAMIREQPAETWTNAARERGEALETYLANLLASLSLQVHTTELLEFLELSMLTLTLISRDENRKLKEGYLKNRIFDTKRAPSWWSCFEACIPKRRKYRTKWFVVRSSYIAFVDSVDQAMPTDVLLCDKNFHIIVENENTHHVLRPLTVTIVNSAKKLQVRPESNSQMNFWLEAFHRLSLECVWCHPHRFGSFAPVRSNCRMDWLIDAEQYYTELVRAIQSAKEEIYLHGWWVSPELYLIRPASAHPHMRLDRLLQRKAREGVKIYIIVFKEFSMALSLNSYHTKSSLEKLHPNIRVQRHPDHLGGILYWAHHEKIAIIDQRIAFSGGLDLCFGRYDAQAHSLTDYHPADPGRQIWSGLDYSNPRIRDFRNVTRHATALVDRKKIPRMPWHDVQAVVYGAPARDIARHFIERWNFVKQQKAMHKELHIPFLLPKADFLPEESERQGLAGTTKVQVLRSVSEWSMGTAPENGIYDAYMHQIENARHFIYIENQFFVSRSSELQTAPIKNRIAQALVERIIRAHAENEPFRVIVFLPLLPAFEAEVNRAEASVLRIVMQGQYSGISRGPYSIMGQLASHGIKADQYISFYSLRKYEYLEGEAVTEQLYIHTKLLIVDDQVAIMGSCNINDRSMLGSRDSEVCIMVEDECQVEATLNGKSVTVSKKVRELRIRLFQEHLGLLHLHTTDARVRALEDPTSEHVFVEVLRQQASRNTQIYRELFHCVPDDCVDTWEEYRRFTETPRTHVFNDELGINSLEMLTAIQGNIVLFPMQFLKNEDLAASVLTPEFLLPIEVYM</sequence>
<evidence type="ECO:0000256" key="6">
    <source>
        <dbReference type="ARBA" id="ARBA00023098"/>
    </source>
</evidence>
<dbReference type="FunFam" id="3.30.870.10:FF:000011">
    <property type="entry name" value="Phospholipase"/>
    <property type="match status" value="1"/>
</dbReference>
<reference evidence="11 12" key="1">
    <citation type="submission" date="2016-10" db="EMBL/GenBank/DDBJ databases">
        <title>The genome of Paramicrosporidium saccamoebae is the missing link in understanding Cryptomycota and Microsporidia evolution.</title>
        <authorList>
            <person name="Quandt C.A."/>
            <person name="Beaudet D."/>
            <person name="Corsaro D."/>
            <person name="Michel R."/>
            <person name="Corradi N."/>
            <person name="James T."/>
        </authorList>
    </citation>
    <scope>NUCLEOTIDE SEQUENCE [LARGE SCALE GENOMIC DNA]</scope>
    <source>
        <strain evidence="11 12">KSL3</strain>
    </source>
</reference>
<accession>A0A2H9TKG9</accession>
<evidence type="ECO:0000256" key="1">
    <source>
        <dbReference type="ARBA" id="ARBA00000798"/>
    </source>
</evidence>
<dbReference type="InterPro" id="IPR001683">
    <property type="entry name" value="PX_dom"/>
</dbReference>
<evidence type="ECO:0000256" key="8">
    <source>
        <dbReference type="SAM" id="MobiDB-lite"/>
    </source>
</evidence>
<gene>
    <name evidence="11" type="ORF">PSACC_01922</name>
</gene>
<keyword evidence="12" id="KW-1185">Reference proteome</keyword>
<dbReference type="InterPro" id="IPR016555">
    <property type="entry name" value="PLipase_D_euk"/>
</dbReference>
<dbReference type="Gene3D" id="3.30.870.10">
    <property type="entry name" value="Endonuclease Chain A"/>
    <property type="match status" value="2"/>
</dbReference>
<evidence type="ECO:0000259" key="10">
    <source>
        <dbReference type="PROSITE" id="PS50195"/>
    </source>
</evidence>
<dbReference type="GO" id="GO:0035556">
    <property type="term" value="P:intracellular signal transduction"/>
    <property type="evidence" value="ECO:0007669"/>
    <property type="project" value="InterPro"/>
</dbReference>
<dbReference type="InterPro" id="IPR036871">
    <property type="entry name" value="PX_dom_sf"/>
</dbReference>
<dbReference type="SUPFAM" id="SSF56024">
    <property type="entry name" value="Phospholipase D/nuclease"/>
    <property type="match status" value="2"/>
</dbReference>
<dbReference type="GO" id="GO:0006654">
    <property type="term" value="P:phosphatidic acid biosynthetic process"/>
    <property type="evidence" value="ECO:0007669"/>
    <property type="project" value="InterPro"/>
</dbReference>
<dbReference type="InterPro" id="IPR015679">
    <property type="entry name" value="PLipase_D_fam"/>
</dbReference>
<evidence type="ECO:0000259" key="9">
    <source>
        <dbReference type="PROSITE" id="PS50035"/>
    </source>
</evidence>
<feature type="domain" description="PX" evidence="10">
    <location>
        <begin position="124"/>
        <end position="256"/>
    </location>
</feature>
<feature type="region of interest" description="Disordered" evidence="8">
    <location>
        <begin position="1"/>
        <end position="33"/>
    </location>
</feature>
<dbReference type="EMBL" id="MTSL01000134">
    <property type="protein sequence ID" value="PJF18243.1"/>
    <property type="molecule type" value="Genomic_DNA"/>
</dbReference>
<evidence type="ECO:0000256" key="3">
    <source>
        <dbReference type="ARBA" id="ARBA00022737"/>
    </source>
</evidence>
<dbReference type="SUPFAM" id="SSF64268">
    <property type="entry name" value="PX domain"/>
    <property type="match status" value="1"/>
</dbReference>
<dbReference type="PANTHER" id="PTHR18896">
    <property type="entry name" value="PHOSPHOLIPASE D"/>
    <property type="match status" value="1"/>
</dbReference>
<name>A0A2H9TKG9_9FUNG</name>
<keyword evidence="6" id="KW-0443">Lipid metabolism</keyword>
<dbReference type="STRING" id="1246581.A0A2H9TKG9"/>
<feature type="domain" description="PLD phosphodiesterase" evidence="9">
    <location>
        <begin position="509"/>
        <end position="536"/>
    </location>
</feature>
<dbReference type="CDD" id="cd09138">
    <property type="entry name" value="PLDc_vPLD1_2_yPLD_like_1"/>
    <property type="match status" value="1"/>
</dbReference>
<dbReference type="EC" id="3.1.4.4" evidence="7"/>
<dbReference type="PROSITE" id="PS50035">
    <property type="entry name" value="PLD"/>
    <property type="match status" value="2"/>
</dbReference>
<dbReference type="PIRSF" id="PIRSF009376">
    <property type="entry name" value="Phospholipase_D_euk"/>
    <property type="match status" value="1"/>
</dbReference>
<dbReference type="SMART" id="SM00155">
    <property type="entry name" value="PLDc"/>
    <property type="match status" value="2"/>
</dbReference>
<keyword evidence="3" id="KW-0677">Repeat</keyword>
<evidence type="ECO:0000313" key="11">
    <source>
        <dbReference type="EMBL" id="PJF18243.1"/>
    </source>
</evidence>
<dbReference type="PROSITE" id="PS50195">
    <property type="entry name" value="PX"/>
    <property type="match status" value="1"/>
</dbReference>
<comment type="caution">
    <text evidence="11">The sequence shown here is derived from an EMBL/GenBank/DDBJ whole genome shotgun (WGS) entry which is preliminary data.</text>
</comment>
<keyword evidence="5 7" id="KW-0442">Lipid degradation</keyword>
<dbReference type="Pfam" id="PF00614">
    <property type="entry name" value="PLDc"/>
    <property type="match status" value="1"/>
</dbReference>
<organism evidence="11 12">
    <name type="scientific">Paramicrosporidium saccamoebae</name>
    <dbReference type="NCBI Taxonomy" id="1246581"/>
    <lineage>
        <taxon>Eukaryota</taxon>
        <taxon>Fungi</taxon>
        <taxon>Fungi incertae sedis</taxon>
        <taxon>Cryptomycota</taxon>
        <taxon>Cryptomycota incertae sedis</taxon>
        <taxon>Paramicrosporidium</taxon>
    </lineage>
</organism>
<evidence type="ECO:0000256" key="4">
    <source>
        <dbReference type="ARBA" id="ARBA00022801"/>
    </source>
</evidence>
<feature type="domain" description="PLD phosphodiesterase" evidence="9">
    <location>
        <begin position="804"/>
        <end position="831"/>
    </location>
</feature>
<dbReference type="OrthoDB" id="14911at2759"/>
<proteinExistence type="inferred from homology"/>
<keyword evidence="4 7" id="KW-0378">Hydrolase</keyword>
<dbReference type="PANTHER" id="PTHR18896:SF76">
    <property type="entry name" value="PHOSPHOLIPASE"/>
    <property type="match status" value="1"/>
</dbReference>
<dbReference type="AlphaFoldDB" id="A0A2H9TKG9"/>
<evidence type="ECO:0000256" key="2">
    <source>
        <dbReference type="ARBA" id="ARBA00008664"/>
    </source>
</evidence>
<dbReference type="Gene3D" id="3.30.1520.10">
    <property type="entry name" value="Phox-like domain"/>
    <property type="match status" value="1"/>
</dbReference>
<dbReference type="GO" id="GO:0009395">
    <property type="term" value="P:phospholipid catabolic process"/>
    <property type="evidence" value="ECO:0007669"/>
    <property type="project" value="TreeGrafter"/>
</dbReference>
<evidence type="ECO:0000256" key="7">
    <source>
        <dbReference type="PIRNR" id="PIRNR009376"/>
    </source>
</evidence>
<dbReference type="Pfam" id="PF13091">
    <property type="entry name" value="PLDc_2"/>
    <property type="match status" value="1"/>
</dbReference>
<evidence type="ECO:0000256" key="5">
    <source>
        <dbReference type="ARBA" id="ARBA00022963"/>
    </source>
</evidence>